<dbReference type="Proteomes" id="UP000733858">
    <property type="component" value="Unassembled WGS sequence"/>
</dbReference>
<comment type="caution">
    <text evidence="1">The sequence shown here is derived from an EMBL/GenBank/DDBJ whole genome shotgun (WGS) entry which is preliminary data.</text>
</comment>
<dbReference type="RefSeq" id="WP_222138372.1">
    <property type="nucleotide sequence ID" value="NZ_JAILYI010000005.1"/>
</dbReference>
<name>A0ABS7LTF1_9HYPH</name>
<sequence length="70" mass="7787">MLKPEATLRRRQVKIRCNIGRRRSLCRYLSDANAMPAAIALPQRQGWGFYGYFGGGAILFSASPACPRAE</sequence>
<evidence type="ECO:0000313" key="2">
    <source>
        <dbReference type="Proteomes" id="UP000733858"/>
    </source>
</evidence>
<protein>
    <submittedName>
        <fullName evidence="1">Uncharacterized protein</fullName>
    </submittedName>
</protein>
<gene>
    <name evidence="1" type="ORF">K6M89_00735</name>
</gene>
<evidence type="ECO:0000313" key="1">
    <source>
        <dbReference type="EMBL" id="MBY4627837.1"/>
    </source>
</evidence>
<accession>A0ABS7LTF1</accession>
<proteinExistence type="predicted"/>
<organism evidence="1 2">
    <name type="scientific">Rhizobium croatiense</name>
    <dbReference type="NCBI Taxonomy" id="2867516"/>
    <lineage>
        <taxon>Bacteria</taxon>
        <taxon>Pseudomonadati</taxon>
        <taxon>Pseudomonadota</taxon>
        <taxon>Alphaproteobacteria</taxon>
        <taxon>Hyphomicrobiales</taxon>
        <taxon>Rhizobiaceae</taxon>
        <taxon>Rhizobium/Agrobacterium group</taxon>
        <taxon>Rhizobium</taxon>
    </lineage>
</organism>
<reference evidence="1 2" key="1">
    <citation type="submission" date="2021-08" db="EMBL/GenBank/DDBJ databases">
        <title>Rhizobium croatiense sp. nov. and Rhizobium redzepovicii sp. nov., two new species isolated from nodules of Phaseolus vulgaris in Croatia.</title>
        <authorList>
            <person name="Rajnovic I."/>
            <person name="Ramirez-Bahena M.H."/>
            <person name="Kajic S."/>
            <person name="Igual M.J."/>
            <person name="Peix A."/>
            <person name="Velazquez E."/>
            <person name="Sikora S."/>
        </authorList>
    </citation>
    <scope>NUCLEOTIDE SEQUENCE [LARGE SCALE GENOMIC DNA]</scope>
    <source>
        <strain evidence="1 2">13T</strain>
    </source>
</reference>
<keyword evidence="2" id="KW-1185">Reference proteome</keyword>
<dbReference type="EMBL" id="JAILYJ010000001">
    <property type="protein sequence ID" value="MBY4627837.1"/>
    <property type="molecule type" value="Genomic_DNA"/>
</dbReference>